<evidence type="ECO:0000313" key="7">
    <source>
        <dbReference type="Proteomes" id="UP000807306"/>
    </source>
</evidence>
<evidence type="ECO:0000256" key="3">
    <source>
        <dbReference type="PROSITE-ProRule" id="PRU00267"/>
    </source>
</evidence>
<feature type="non-terminal residue" evidence="6">
    <location>
        <position position="86"/>
    </location>
</feature>
<dbReference type="SMART" id="SM00398">
    <property type="entry name" value="HMG"/>
    <property type="match status" value="1"/>
</dbReference>
<evidence type="ECO:0000259" key="5">
    <source>
        <dbReference type="PROSITE" id="PS50118"/>
    </source>
</evidence>
<dbReference type="Gene3D" id="1.10.30.10">
    <property type="entry name" value="High mobility group box domain"/>
    <property type="match status" value="1"/>
</dbReference>
<evidence type="ECO:0000256" key="4">
    <source>
        <dbReference type="SAM" id="MobiDB-lite"/>
    </source>
</evidence>
<dbReference type="EMBL" id="MU157893">
    <property type="protein sequence ID" value="KAF9524770.1"/>
    <property type="molecule type" value="Genomic_DNA"/>
</dbReference>
<evidence type="ECO:0000313" key="6">
    <source>
        <dbReference type="EMBL" id="KAF9524770.1"/>
    </source>
</evidence>
<dbReference type="GO" id="GO:0000978">
    <property type="term" value="F:RNA polymerase II cis-regulatory region sequence-specific DNA binding"/>
    <property type="evidence" value="ECO:0007669"/>
    <property type="project" value="TreeGrafter"/>
</dbReference>
<feature type="DNA-binding region" description="HMG box" evidence="3">
    <location>
        <begin position="21"/>
        <end position="86"/>
    </location>
</feature>
<keyword evidence="1 3" id="KW-0238">DNA-binding</keyword>
<feature type="region of interest" description="Disordered" evidence="4">
    <location>
        <begin position="1"/>
        <end position="23"/>
    </location>
</feature>
<name>A0A9P6E968_9AGAR</name>
<comment type="caution">
    <text evidence="6">The sequence shown here is derived from an EMBL/GenBank/DDBJ whole genome shotgun (WGS) entry which is preliminary data.</text>
</comment>
<reference evidence="6" key="1">
    <citation type="submission" date="2020-11" db="EMBL/GenBank/DDBJ databases">
        <authorList>
            <consortium name="DOE Joint Genome Institute"/>
            <person name="Ahrendt S."/>
            <person name="Riley R."/>
            <person name="Andreopoulos W."/>
            <person name="Labutti K."/>
            <person name="Pangilinan J."/>
            <person name="Ruiz-Duenas F.J."/>
            <person name="Barrasa J.M."/>
            <person name="Sanchez-Garcia M."/>
            <person name="Camarero S."/>
            <person name="Miyauchi S."/>
            <person name="Serrano A."/>
            <person name="Linde D."/>
            <person name="Babiker R."/>
            <person name="Drula E."/>
            <person name="Ayuso-Fernandez I."/>
            <person name="Pacheco R."/>
            <person name="Padilla G."/>
            <person name="Ferreira P."/>
            <person name="Barriuso J."/>
            <person name="Kellner H."/>
            <person name="Castanera R."/>
            <person name="Alfaro M."/>
            <person name="Ramirez L."/>
            <person name="Pisabarro A.G."/>
            <person name="Kuo A."/>
            <person name="Tritt A."/>
            <person name="Lipzen A."/>
            <person name="He G."/>
            <person name="Yan M."/>
            <person name="Ng V."/>
            <person name="Cullen D."/>
            <person name="Martin F."/>
            <person name="Rosso M.-N."/>
            <person name="Henrissat B."/>
            <person name="Hibbett D."/>
            <person name="Martinez A.T."/>
            <person name="Grigoriev I.V."/>
        </authorList>
    </citation>
    <scope>NUCLEOTIDE SEQUENCE</scope>
    <source>
        <strain evidence="6">CBS 506.95</strain>
    </source>
</reference>
<proteinExistence type="predicted"/>
<dbReference type="SUPFAM" id="SSF47095">
    <property type="entry name" value="HMG-box"/>
    <property type="match status" value="1"/>
</dbReference>
<dbReference type="AlphaFoldDB" id="A0A9P6E968"/>
<dbReference type="InterPro" id="IPR036910">
    <property type="entry name" value="HMG_box_dom_sf"/>
</dbReference>
<dbReference type="PANTHER" id="PTHR45789:SF2">
    <property type="entry name" value="FI18025P1"/>
    <property type="match status" value="1"/>
</dbReference>
<keyword evidence="2 3" id="KW-0539">Nucleus</keyword>
<dbReference type="PANTHER" id="PTHR45789">
    <property type="entry name" value="FI18025P1"/>
    <property type="match status" value="1"/>
</dbReference>
<dbReference type="GO" id="GO:0000981">
    <property type="term" value="F:DNA-binding transcription factor activity, RNA polymerase II-specific"/>
    <property type="evidence" value="ECO:0007669"/>
    <property type="project" value="TreeGrafter"/>
</dbReference>
<feature type="domain" description="HMG box" evidence="5">
    <location>
        <begin position="21"/>
        <end position="86"/>
    </location>
</feature>
<dbReference type="Pfam" id="PF00505">
    <property type="entry name" value="HMG_box"/>
    <property type="match status" value="1"/>
</dbReference>
<dbReference type="InterPro" id="IPR009071">
    <property type="entry name" value="HMG_box_dom"/>
</dbReference>
<dbReference type="GO" id="GO:0005634">
    <property type="term" value="C:nucleus"/>
    <property type="evidence" value="ECO:0007669"/>
    <property type="project" value="UniProtKB-UniRule"/>
</dbReference>
<protein>
    <submittedName>
        <fullName evidence="6">High mobility group box domain-containing protein</fullName>
    </submittedName>
</protein>
<keyword evidence="7" id="KW-1185">Reference proteome</keyword>
<accession>A0A9P6E968</accession>
<evidence type="ECO:0000256" key="2">
    <source>
        <dbReference type="ARBA" id="ARBA00023242"/>
    </source>
</evidence>
<dbReference type="Proteomes" id="UP000807306">
    <property type="component" value="Unassembled WGS sequence"/>
</dbReference>
<dbReference type="PROSITE" id="PS50118">
    <property type="entry name" value="HMG_BOX_2"/>
    <property type="match status" value="1"/>
</dbReference>
<sequence>MPYVPDPKKKSHARKQPEGHIPRARNPFMLFRCNFVDQRLVPSFEETDHRNISRIAGRIWQDMMEEEKVPWVEMAAAEKLEHMKKH</sequence>
<evidence type="ECO:0000256" key="1">
    <source>
        <dbReference type="ARBA" id="ARBA00023125"/>
    </source>
</evidence>
<dbReference type="InterPro" id="IPR051356">
    <property type="entry name" value="SOX/SOX-like_TF"/>
</dbReference>
<dbReference type="OrthoDB" id="6247875at2759"/>
<organism evidence="6 7">
    <name type="scientific">Crepidotus variabilis</name>
    <dbReference type="NCBI Taxonomy" id="179855"/>
    <lineage>
        <taxon>Eukaryota</taxon>
        <taxon>Fungi</taxon>
        <taxon>Dikarya</taxon>
        <taxon>Basidiomycota</taxon>
        <taxon>Agaricomycotina</taxon>
        <taxon>Agaricomycetes</taxon>
        <taxon>Agaricomycetidae</taxon>
        <taxon>Agaricales</taxon>
        <taxon>Agaricineae</taxon>
        <taxon>Crepidotaceae</taxon>
        <taxon>Crepidotus</taxon>
    </lineage>
</organism>
<gene>
    <name evidence="6" type="ORF">CPB83DRAFT_773275</name>
</gene>